<dbReference type="InterPro" id="IPR056159">
    <property type="entry name" value="Beta-prop_IFT121_TULP_N"/>
</dbReference>
<dbReference type="GO" id="GO:0061512">
    <property type="term" value="P:protein localization to cilium"/>
    <property type="evidence" value="ECO:0007669"/>
    <property type="project" value="TreeGrafter"/>
</dbReference>
<keyword evidence="6 12" id="KW-0969">Cilium</keyword>
<dbReference type="GO" id="GO:0005813">
    <property type="term" value="C:centrosome"/>
    <property type="evidence" value="ECO:0007669"/>
    <property type="project" value="UniProtKB-SubCell"/>
</dbReference>
<dbReference type="SUPFAM" id="SSF50978">
    <property type="entry name" value="WD40 repeat-like"/>
    <property type="match status" value="1"/>
</dbReference>
<dbReference type="AlphaFoldDB" id="A0A669QVT0"/>
<dbReference type="SUPFAM" id="SSF82171">
    <property type="entry name" value="DPP6 N-terminal domain-like"/>
    <property type="match status" value="1"/>
</dbReference>
<dbReference type="SMART" id="SM00320">
    <property type="entry name" value="WD40"/>
    <property type="match status" value="5"/>
</dbReference>
<dbReference type="OrthoDB" id="10260567at2759"/>
<dbReference type="Ensembl" id="ENSPCLT00000031055.1">
    <property type="protein sequence ID" value="ENSPCLP00000022448.1"/>
    <property type="gene ID" value="ENSPCLG00000019694.1"/>
</dbReference>
<evidence type="ECO:0000256" key="10">
    <source>
        <dbReference type="ARBA" id="ARBA00062232"/>
    </source>
</evidence>
<evidence type="ECO:0000259" key="17">
    <source>
        <dbReference type="Pfam" id="PF24797"/>
    </source>
</evidence>
<feature type="domain" description="IFT121/TULP4 N-terminal" evidence="17">
    <location>
        <begin position="1"/>
        <end position="332"/>
    </location>
</feature>
<sequence>MFIYLCKKIAIPGNVRLRCISWNKEEGFIACGGEDGLLKVLRLETQTDEAKIKGLAAPSNLSMNQTLEGHSGSVQVVTWNEQYHKLTTSDQNGLIIVWIIYKGAWYEEMINNRNKSVVRSMSWNADGQKICIVYEDGAVIVGSVDGNRIWGKDLKGTHLCHVAWSSDSKVLLFGMANGEIHIYDSNGNFIVKMKLSCLVNLTGTFRIAGIHWYHGTEGYVEPDCPCLAVCYENGRCQIMRDENDHNPVLIDTGMNVVCIQWNHCGSVLALAGSLKGTSPDKDVNVVQFYTPFGEHLRTLKVPGKQISALSWEGGGLKIALAVDSYIYFANIRPDYKWGYCSNTVVYAYTRPDRPEYCVVFWDTKNNEKYVKYVKSLISITTYGDFCVLATKADEDQPQYVLVLCNSIGTPLDPKYIDIGPLFVTMTRTHVIAASKEAFYIWQYRVAKKLTAMEINQVARTRKEGRERIYHIDDTPSGSGNGHLDYSKAVEGTRDPICAITASDKILLVGRESGTIHRYSLPNVGIIQKYTLNCRAQQLSLNCNSSRVAIIDLSGVLTFFDLDARVISSTGQQVIGEQLKLERKDVWDMKWAKDNPDLFAVMEKTRMYVFRNLDPEEPIQTSGYICNFEDLEIKSVLLDEILKNPERPNKDYIINFEIRSLRDSRALIEEVGIEESSQFIEDNPHPRLWRLLAEAALQKLDLQTAEQAFVRCKDYQGIKFVKRLGNLQSESMKQAEVAAYFSRFEEAERMYLDMDRRDLAIGLRIKLGDWFRVLQLLKTGSGDSDDALLEQAHNAIGDYFADRQKWLNAVQYYVQGRNQERLAECYYMLEDYQGLENLANSLPENNKLLPDIAHMFVRVGMCEQAVSAFLKCNRPKDAVDTCVHLNQWNKAVELAKNHNMKEIGSLLARYATHLLEKNKILDAIELYRKANYFFEAAKLMFKIADEEAKKRTKPLRVKKLYVLSALLMEQCHEQMQNAQRGKVKGSETASALAGLLEEDVLSSTNRFADNAWRGAEAYHFFILAQRQLYKGSVDAALKTALHLRDYEDIIPAVEIYSLLAVCACANRAFDTCSKAFVKLESLETLSQEQRQQYEDLALEIFTRHCPKNNKKTDLDDVLESGDGKLPVCVATGDPILEYRFWMCSVCKHCMKAKERSNYNFCPLCHCSA</sequence>
<dbReference type="GO" id="GO:0030991">
    <property type="term" value="C:intraciliary transport particle A"/>
    <property type="evidence" value="ECO:0007669"/>
    <property type="project" value="UniProtKB-UniRule"/>
</dbReference>
<dbReference type="InterPro" id="IPR057979">
    <property type="entry name" value="TPR_IFT121"/>
</dbReference>
<evidence type="ECO:0000313" key="20">
    <source>
        <dbReference type="Proteomes" id="UP000472261"/>
    </source>
</evidence>
<dbReference type="FunFam" id="1.25.40.470:FF:000004">
    <property type="entry name" value="WD repeat-containing protein 35"/>
    <property type="match status" value="1"/>
</dbReference>
<dbReference type="InterPro" id="IPR017233">
    <property type="entry name" value="WDR35"/>
</dbReference>
<dbReference type="InterPro" id="IPR057361">
    <property type="entry name" value="TPR_WDR35"/>
</dbReference>
<keyword evidence="7 12" id="KW-0206">Cytoskeleton</keyword>
<keyword evidence="2 12" id="KW-0963">Cytoplasm</keyword>
<dbReference type="Pfam" id="PF23390">
    <property type="entry name" value="Beta-prop_WDR35_2nd"/>
    <property type="match status" value="1"/>
</dbReference>
<dbReference type="GO" id="GO:0005930">
    <property type="term" value="C:axoneme"/>
    <property type="evidence" value="ECO:0007669"/>
    <property type="project" value="UniProtKB-SubCell"/>
</dbReference>
<evidence type="ECO:0000256" key="2">
    <source>
        <dbReference type="ARBA" id="ARBA00022490"/>
    </source>
</evidence>
<dbReference type="InterPro" id="IPR001680">
    <property type="entry name" value="WD40_rpt"/>
</dbReference>
<dbReference type="GO" id="GO:1905515">
    <property type="term" value="P:non-motile cilium assembly"/>
    <property type="evidence" value="ECO:0007669"/>
    <property type="project" value="TreeGrafter"/>
</dbReference>
<dbReference type="InterPro" id="IPR039857">
    <property type="entry name" value="Ift122/121"/>
</dbReference>
<dbReference type="GeneID" id="116240484"/>
<keyword evidence="8 12" id="KW-0966">Cell projection</keyword>
<feature type="repeat" description="WD" evidence="13">
    <location>
        <begin position="67"/>
        <end position="98"/>
    </location>
</feature>
<protein>
    <recommendedName>
        <fullName evidence="11 12">WD repeat-containing protein 35</fullName>
    </recommendedName>
</protein>
<keyword evidence="3 13" id="KW-0853">WD repeat</keyword>
<gene>
    <name evidence="19" type="primary">WDR35</name>
</gene>
<dbReference type="PANTHER" id="PTHR12764:SF5">
    <property type="entry name" value="LD29485P"/>
    <property type="match status" value="1"/>
</dbReference>
<dbReference type="InterPro" id="IPR056158">
    <property type="entry name" value="Beta-prop_IFT121_2nd"/>
</dbReference>
<dbReference type="Pfam" id="PF25170">
    <property type="entry name" value="TPR_WDR35"/>
    <property type="match status" value="1"/>
</dbReference>
<evidence type="ECO:0000259" key="14">
    <source>
        <dbReference type="Pfam" id="PF23145"/>
    </source>
</evidence>
<accession>A0A669QVT0</accession>
<keyword evidence="4" id="KW-0677">Repeat</keyword>
<dbReference type="FunFam" id="2.130.10.10:FF:000187">
    <property type="entry name" value="WD repeat-containing protein 35"/>
    <property type="match status" value="1"/>
</dbReference>
<dbReference type="GO" id="GO:0035721">
    <property type="term" value="P:intraciliary retrograde transport"/>
    <property type="evidence" value="ECO:0007669"/>
    <property type="project" value="UniProtKB-UniRule"/>
</dbReference>
<evidence type="ECO:0000313" key="19">
    <source>
        <dbReference type="Ensembl" id="ENSPCLP00000022448.1"/>
    </source>
</evidence>
<dbReference type="Gene3D" id="1.25.40.470">
    <property type="match status" value="1"/>
</dbReference>
<dbReference type="Proteomes" id="UP000472261">
    <property type="component" value="Unplaced"/>
</dbReference>
<dbReference type="Gene3D" id="2.130.10.10">
    <property type="entry name" value="YVTN repeat-like/Quinoprotein amine dehydrogenase"/>
    <property type="match status" value="2"/>
</dbReference>
<dbReference type="PANTHER" id="PTHR12764">
    <property type="entry name" value="WD REPEAT DOMAIN-RELATED"/>
    <property type="match status" value="1"/>
</dbReference>
<name>A0A669QVT0_PHACC</name>
<dbReference type="Pfam" id="PF23145">
    <property type="entry name" value="Zf_2nd_IFT121"/>
    <property type="match status" value="1"/>
</dbReference>
<dbReference type="RefSeq" id="XP_031466735.1">
    <property type="nucleotide sequence ID" value="XM_031610875.1"/>
</dbReference>
<dbReference type="GO" id="GO:0097730">
    <property type="term" value="C:non-motile cilium"/>
    <property type="evidence" value="ECO:0007669"/>
    <property type="project" value="TreeGrafter"/>
</dbReference>
<dbReference type="KEGG" id="pcoc:116240484"/>
<evidence type="ECO:0000259" key="18">
    <source>
        <dbReference type="Pfam" id="PF25768"/>
    </source>
</evidence>
<feature type="domain" description="IFT121-like TPR repeats" evidence="18">
    <location>
        <begin position="1008"/>
        <end position="1107"/>
    </location>
</feature>
<evidence type="ECO:0000256" key="11">
    <source>
        <dbReference type="ARBA" id="ARBA00070596"/>
    </source>
</evidence>
<evidence type="ECO:0000256" key="12">
    <source>
        <dbReference type="PIRNR" id="PIRNR037536"/>
    </source>
</evidence>
<evidence type="ECO:0000256" key="9">
    <source>
        <dbReference type="ARBA" id="ARBA00058990"/>
    </source>
</evidence>
<reference evidence="19" key="2">
    <citation type="submission" date="2025-09" db="UniProtKB">
        <authorList>
            <consortium name="Ensembl"/>
        </authorList>
    </citation>
    <scope>IDENTIFICATION</scope>
</reference>
<dbReference type="PIRSF" id="PIRSF037536">
    <property type="entry name" value="WD_repeat_p35"/>
    <property type="match status" value="1"/>
</dbReference>
<dbReference type="InterPro" id="IPR056170">
    <property type="entry name" value="Znf_IFT121-like"/>
</dbReference>
<dbReference type="InterPro" id="IPR036322">
    <property type="entry name" value="WD40_repeat_dom_sf"/>
</dbReference>
<dbReference type="Pfam" id="PF24797">
    <property type="entry name" value="Beta-prop_WDR35_TULP_N"/>
    <property type="match status" value="1"/>
</dbReference>
<dbReference type="GO" id="GO:0036064">
    <property type="term" value="C:ciliary basal body"/>
    <property type="evidence" value="ECO:0007669"/>
    <property type="project" value="UniProtKB-UniRule"/>
</dbReference>
<reference evidence="19" key="1">
    <citation type="submission" date="2025-08" db="UniProtKB">
        <authorList>
            <consortium name="Ensembl"/>
        </authorList>
    </citation>
    <scope>IDENTIFICATION</scope>
</reference>
<feature type="domain" description="IFT80/172/WDR35 TPR" evidence="15">
    <location>
        <begin position="687"/>
        <end position="777"/>
    </location>
</feature>
<evidence type="ECO:0000256" key="6">
    <source>
        <dbReference type="ARBA" id="ARBA00023069"/>
    </source>
</evidence>
<comment type="subunit">
    <text evidence="10">Component of the IFT complex A (IFT-A) complex. IFT-A complex is divided into a core subcomplex composed of IFT122:IFT140:WDR19 which is associated with TULP3 and a peripheral subcomplex composed of IFT43:WDR35:TTC21B. Interacts directy with IFT122, ITF43 and TTC21B. Interacts with IFT43. Interacts with CFAP61.</text>
</comment>
<evidence type="ECO:0000256" key="4">
    <source>
        <dbReference type="ARBA" id="ARBA00022737"/>
    </source>
</evidence>
<keyword evidence="5 12" id="KW-0970">Cilium biogenesis/degradation</keyword>
<comment type="subcellular location">
    <subcellularLocation>
        <location evidence="1">Cytoplasm</location>
        <location evidence="1">Cytoskeleton</location>
        <location evidence="1">Cilium axoneme</location>
    </subcellularLocation>
    <subcellularLocation>
        <location evidence="12">Cytoplasm</location>
        <location evidence="12">Cytoskeleton</location>
        <location evidence="12">Microtubule organizing center</location>
        <location evidence="12">Centrosome</location>
    </subcellularLocation>
    <subcellularLocation>
        <location evidence="12">Cytoplasm</location>
        <location evidence="12">Cytoskeleton</location>
        <location evidence="12">Cilium basal body</location>
    </subcellularLocation>
</comment>
<feature type="domain" description="IFT121-like zinc finger" evidence="14">
    <location>
        <begin position="1125"/>
        <end position="1166"/>
    </location>
</feature>
<evidence type="ECO:0000259" key="15">
    <source>
        <dbReference type="Pfam" id="PF23387"/>
    </source>
</evidence>
<feature type="domain" description="IFT121 second beta-propeller" evidence="16">
    <location>
        <begin position="337"/>
        <end position="656"/>
    </location>
</feature>
<evidence type="ECO:0000256" key="8">
    <source>
        <dbReference type="ARBA" id="ARBA00023273"/>
    </source>
</evidence>
<evidence type="ECO:0000259" key="16">
    <source>
        <dbReference type="Pfam" id="PF23390"/>
    </source>
</evidence>
<evidence type="ECO:0000256" key="1">
    <source>
        <dbReference type="ARBA" id="ARBA00004430"/>
    </source>
</evidence>
<dbReference type="Pfam" id="PF25768">
    <property type="entry name" value="TPR_IFT121"/>
    <property type="match status" value="1"/>
</dbReference>
<dbReference type="Pfam" id="PF23387">
    <property type="entry name" value="TPR_IFT80_172"/>
    <property type="match status" value="1"/>
</dbReference>
<dbReference type="InterPro" id="IPR056157">
    <property type="entry name" value="TPR_IFT80_172_dom"/>
</dbReference>
<dbReference type="OMA" id="VWAMCWA"/>
<comment type="function">
    <text evidence="9">As a component of the IFT complex A (IFT-A), a complex required for retrograde ciliary transport and entry into cilia of G protein-coupled receptors (GPCRs), it is involved in ciliogenesis and ciliary protein trafficking. May promote CASP3 activation and TNF-stimulated apoptosis.</text>
</comment>
<dbReference type="InterPro" id="IPR015943">
    <property type="entry name" value="WD40/YVTN_repeat-like_dom_sf"/>
</dbReference>
<evidence type="ECO:0000256" key="5">
    <source>
        <dbReference type="ARBA" id="ARBA00022794"/>
    </source>
</evidence>
<keyword evidence="20" id="KW-1185">Reference proteome</keyword>
<dbReference type="PROSITE" id="PS50082">
    <property type="entry name" value="WD_REPEATS_2"/>
    <property type="match status" value="1"/>
</dbReference>
<evidence type="ECO:0000256" key="3">
    <source>
        <dbReference type="ARBA" id="ARBA00022574"/>
    </source>
</evidence>
<proteinExistence type="predicted"/>
<evidence type="ECO:0000256" key="13">
    <source>
        <dbReference type="PROSITE-ProRule" id="PRU00221"/>
    </source>
</evidence>
<organism evidence="19 20">
    <name type="scientific">Phasianus colchicus</name>
    <name type="common">Common pheasant</name>
    <dbReference type="NCBI Taxonomy" id="9054"/>
    <lineage>
        <taxon>Eukaryota</taxon>
        <taxon>Metazoa</taxon>
        <taxon>Chordata</taxon>
        <taxon>Craniata</taxon>
        <taxon>Vertebrata</taxon>
        <taxon>Euteleostomi</taxon>
        <taxon>Archelosauria</taxon>
        <taxon>Archosauria</taxon>
        <taxon>Dinosauria</taxon>
        <taxon>Saurischia</taxon>
        <taxon>Theropoda</taxon>
        <taxon>Coelurosauria</taxon>
        <taxon>Aves</taxon>
        <taxon>Neognathae</taxon>
        <taxon>Galloanserae</taxon>
        <taxon>Galliformes</taxon>
        <taxon>Phasianidae</taxon>
        <taxon>Phasianinae</taxon>
        <taxon>Phasianus</taxon>
    </lineage>
</organism>
<dbReference type="CTD" id="57539"/>
<evidence type="ECO:0000256" key="7">
    <source>
        <dbReference type="ARBA" id="ARBA00023212"/>
    </source>
</evidence>